<evidence type="ECO:0000259" key="7">
    <source>
        <dbReference type="PROSITE" id="PS51533"/>
    </source>
</evidence>
<dbReference type="InterPro" id="IPR040552">
    <property type="entry name" value="DNMT3_ADD_GATA1-like"/>
</dbReference>
<dbReference type="Pfam" id="PF21255">
    <property type="entry name" value="DNMT3_ADD_GATA1-like"/>
    <property type="match status" value="1"/>
</dbReference>
<sequence>MALSSPGTLSLERLDSPDPGPAGQLEEEPWQPPCEIREALSSFSLASCLEGPADLGDPCGREHGSGRGAHSCWGSKAETEGPFPSPLVLPVLAVSNGSCPSMDPEAECSMDIIVVGSSAQASTPSPSPAGDWIYYKVKANRRAIEELCICCGSFRVHRQHPLFEGGMCSPCKDKFRDYFFLYDDDGYQSYCSICCAGQTLLICENPDCTRCYCFECVDTLVGPKTSGKIQAMSNWVCFLCLPSPRNGLLQRRRKWRERLKAFYDQDSVRSRSPDRTDRWCQGPPLCWLPLATSCRMPACPGTSPLRCITVLPVWKREPVRVLSLFGDIRNELTSLGFLENGPGSGRLKYLADVTDVVRKSVEKWGPFDLVYGCTPPLRQAADHSPGWYLFQFHRILQYSRPRPRGSQPFFWMFVDNLLFTEDDHAIATRFLETEPVTILDACGRTVRNAVHVWSNIPAVRSPALGAVERVGDGLPSLRSRHSDQVPREELSLLAQDRQRARAAAAGPATLVKKCFLPLREYFKYFQSNSTSS</sequence>
<comment type="caution">
    <text evidence="8">The sequence shown here is derived from an EMBL/GenBank/DDBJ whole genome shotgun (WGS) entry which is preliminary data.</text>
</comment>
<dbReference type="Proteomes" id="UP001177744">
    <property type="component" value="Unassembled WGS sequence"/>
</dbReference>
<dbReference type="GO" id="GO:0005737">
    <property type="term" value="C:cytoplasm"/>
    <property type="evidence" value="ECO:0007669"/>
    <property type="project" value="TreeGrafter"/>
</dbReference>
<evidence type="ECO:0000256" key="4">
    <source>
        <dbReference type="ARBA" id="ARBA00022833"/>
    </source>
</evidence>
<evidence type="ECO:0000313" key="8">
    <source>
        <dbReference type="EMBL" id="KAK1344275.1"/>
    </source>
</evidence>
<evidence type="ECO:0000256" key="5">
    <source>
        <dbReference type="ARBA" id="ARBA00023242"/>
    </source>
</evidence>
<name>A0AA40I761_CNENI</name>
<reference evidence="8" key="1">
    <citation type="submission" date="2023-06" db="EMBL/GenBank/DDBJ databases">
        <title>Reference genome for the Northern bat (Eptesicus nilssonii), a most northern bat species.</title>
        <authorList>
            <person name="Laine V.N."/>
            <person name="Pulliainen A.T."/>
            <person name="Lilley T.M."/>
        </authorList>
    </citation>
    <scope>NUCLEOTIDE SEQUENCE</scope>
    <source>
        <strain evidence="8">BLF_Eptnil</strain>
        <tissue evidence="8">Kidney</tissue>
    </source>
</reference>
<comment type="subcellular location">
    <subcellularLocation>
        <location evidence="1">Nucleus</location>
    </subcellularLocation>
</comment>
<dbReference type="InterPro" id="IPR025766">
    <property type="entry name" value="ADD"/>
</dbReference>
<dbReference type="PANTHER" id="PTHR23068">
    <property type="entry name" value="DNA CYTOSINE-5- -METHYLTRANSFERASE 3-RELATED"/>
    <property type="match status" value="1"/>
</dbReference>
<dbReference type="InterPro" id="IPR011011">
    <property type="entry name" value="Znf_FYVE_PHD"/>
</dbReference>
<evidence type="ECO:0000256" key="1">
    <source>
        <dbReference type="ARBA" id="ARBA00004123"/>
    </source>
</evidence>
<evidence type="ECO:0000256" key="3">
    <source>
        <dbReference type="ARBA" id="ARBA00022771"/>
    </source>
</evidence>
<protein>
    <recommendedName>
        <fullName evidence="7">PHD-type domain-containing protein</fullName>
    </recommendedName>
</protein>
<dbReference type="GO" id="GO:0008270">
    <property type="term" value="F:zinc ion binding"/>
    <property type="evidence" value="ECO:0007669"/>
    <property type="project" value="UniProtKB-KW"/>
</dbReference>
<dbReference type="Gene3D" id="3.40.50.150">
    <property type="entry name" value="Vaccinia Virus protein VP39"/>
    <property type="match status" value="1"/>
</dbReference>
<evidence type="ECO:0000256" key="6">
    <source>
        <dbReference type="SAM" id="MobiDB-lite"/>
    </source>
</evidence>
<feature type="region of interest" description="Disordered" evidence="6">
    <location>
        <begin position="1"/>
        <end position="33"/>
    </location>
</feature>
<dbReference type="SUPFAM" id="SSF57903">
    <property type="entry name" value="FYVE/PHD zinc finger"/>
    <property type="match status" value="1"/>
</dbReference>
<dbReference type="InterPro" id="IPR050390">
    <property type="entry name" value="C5-Methyltransferase"/>
</dbReference>
<keyword evidence="9" id="KW-1185">Reference proteome</keyword>
<gene>
    <name evidence="8" type="ORF">QTO34_014840</name>
</gene>
<dbReference type="Pfam" id="PF17980">
    <property type="entry name" value="ADD_DNMT3"/>
    <property type="match status" value="1"/>
</dbReference>
<keyword evidence="5" id="KW-0539">Nucleus</keyword>
<evidence type="ECO:0000256" key="2">
    <source>
        <dbReference type="ARBA" id="ARBA00022723"/>
    </source>
</evidence>
<dbReference type="GO" id="GO:0008047">
    <property type="term" value="F:enzyme activator activity"/>
    <property type="evidence" value="ECO:0007669"/>
    <property type="project" value="TreeGrafter"/>
</dbReference>
<dbReference type="InterPro" id="IPR029063">
    <property type="entry name" value="SAM-dependent_MTases_sf"/>
</dbReference>
<keyword evidence="2" id="KW-0479">Metal-binding</keyword>
<dbReference type="PROSITE" id="PS51533">
    <property type="entry name" value="ADD"/>
    <property type="match status" value="1"/>
</dbReference>
<accession>A0AA40I761</accession>
<dbReference type="GO" id="GO:0045892">
    <property type="term" value="P:negative regulation of DNA-templated transcription"/>
    <property type="evidence" value="ECO:0007669"/>
    <property type="project" value="TreeGrafter"/>
</dbReference>
<feature type="domain" description="PHD-type" evidence="7">
    <location>
        <begin position="136"/>
        <end position="268"/>
    </location>
</feature>
<dbReference type="EMBL" id="JAULJE010000004">
    <property type="protein sequence ID" value="KAK1344275.1"/>
    <property type="molecule type" value="Genomic_DNA"/>
</dbReference>
<dbReference type="GO" id="GO:0005634">
    <property type="term" value="C:nucleus"/>
    <property type="evidence" value="ECO:0007669"/>
    <property type="project" value="UniProtKB-SubCell"/>
</dbReference>
<keyword evidence="3" id="KW-0863">Zinc-finger</keyword>
<dbReference type="InterPro" id="IPR049554">
    <property type="entry name" value="DNMT3_ADD_PHD"/>
</dbReference>
<dbReference type="PANTHER" id="PTHR23068:SF13">
    <property type="entry name" value="DNA (CYTOSINE-5)-METHYLTRANSFERASE 3-LIKE"/>
    <property type="match status" value="1"/>
</dbReference>
<organism evidence="8 9">
    <name type="scientific">Cnephaeus nilssonii</name>
    <name type="common">Northern bat</name>
    <name type="synonym">Eptesicus nilssonii</name>
    <dbReference type="NCBI Taxonomy" id="3371016"/>
    <lineage>
        <taxon>Eukaryota</taxon>
        <taxon>Metazoa</taxon>
        <taxon>Chordata</taxon>
        <taxon>Craniata</taxon>
        <taxon>Vertebrata</taxon>
        <taxon>Euteleostomi</taxon>
        <taxon>Mammalia</taxon>
        <taxon>Eutheria</taxon>
        <taxon>Laurasiatheria</taxon>
        <taxon>Chiroptera</taxon>
        <taxon>Yangochiroptera</taxon>
        <taxon>Vespertilionidae</taxon>
        <taxon>Cnephaeus</taxon>
    </lineage>
</organism>
<keyword evidence="4" id="KW-0862">Zinc</keyword>
<evidence type="ECO:0000313" key="9">
    <source>
        <dbReference type="Proteomes" id="UP001177744"/>
    </source>
</evidence>
<dbReference type="AlphaFoldDB" id="A0AA40I761"/>
<proteinExistence type="predicted"/>